<feature type="transmembrane region" description="Helical" evidence="8">
    <location>
        <begin position="93"/>
        <end position="111"/>
    </location>
</feature>
<evidence type="ECO:0000313" key="11">
    <source>
        <dbReference type="Proteomes" id="UP000060787"/>
    </source>
</evidence>
<dbReference type="GO" id="GO:0009103">
    <property type="term" value="P:lipopolysaccharide biosynthetic process"/>
    <property type="evidence" value="ECO:0007669"/>
    <property type="project" value="TreeGrafter"/>
</dbReference>
<dbReference type="InterPro" id="IPR050297">
    <property type="entry name" value="LipidA_mod_glycosyltrf_83"/>
</dbReference>
<keyword evidence="11" id="KW-1185">Reference proteome</keyword>
<evidence type="ECO:0000313" key="10">
    <source>
        <dbReference type="EMBL" id="ALN78824.1"/>
    </source>
</evidence>
<evidence type="ECO:0000256" key="5">
    <source>
        <dbReference type="ARBA" id="ARBA00022692"/>
    </source>
</evidence>
<dbReference type="KEGG" id="lab:LA76x_0663"/>
<keyword evidence="3 10" id="KW-0328">Glycosyltransferase</keyword>
<evidence type="ECO:0000256" key="7">
    <source>
        <dbReference type="ARBA" id="ARBA00023136"/>
    </source>
</evidence>
<feature type="transmembrane region" description="Helical" evidence="8">
    <location>
        <begin position="224"/>
        <end position="247"/>
    </location>
</feature>
<keyword evidence="7 8" id="KW-0472">Membrane</keyword>
<dbReference type="GO" id="GO:0005886">
    <property type="term" value="C:plasma membrane"/>
    <property type="evidence" value="ECO:0007669"/>
    <property type="project" value="UniProtKB-SubCell"/>
</dbReference>
<feature type="domain" description="Glycosyltransferase RgtA/B/C/D-like" evidence="9">
    <location>
        <begin position="72"/>
        <end position="216"/>
    </location>
</feature>
<reference evidence="10 11" key="1">
    <citation type="journal article" date="2015" name="BMC Genomics">
        <title>Comparative genomics and metabolic profiling of the genus Lysobacter.</title>
        <authorList>
            <person name="de Bruijn I."/>
            <person name="Cheng X."/>
            <person name="de Jager V."/>
            <person name="Exposito R.G."/>
            <person name="Watrous J."/>
            <person name="Patel N."/>
            <person name="Postma J."/>
            <person name="Dorrestein P.C."/>
            <person name="Kobayashi D."/>
            <person name="Raaijmakers J.M."/>
        </authorList>
    </citation>
    <scope>NUCLEOTIDE SEQUENCE [LARGE SCALE GENOMIC DNA]</scope>
    <source>
        <strain evidence="10 11">76</strain>
    </source>
</reference>
<feature type="transmembrane region" description="Helical" evidence="8">
    <location>
        <begin position="281"/>
        <end position="302"/>
    </location>
</feature>
<dbReference type="AlphaFoldDB" id="A0A0S2F5L0"/>
<feature type="transmembrane region" description="Helical" evidence="8">
    <location>
        <begin position="20"/>
        <end position="36"/>
    </location>
</feature>
<sequence>MTTIPHSAAPYHVARRNQVVLFWVLAVLVLGVGLGLRDPWPADEPRFALVAKQMIESGDWLFPHRGHELYSDKPPLFMWLQAAAYRVFGEWRIAFLLPSLLASLGTLWCVVDLGRRLWTRRVGLYAGYALLFALQFTWQAKKAQIDPLVVFWITLANYGLLRHVLLSARKRGPDWPMWMLGWAAAGLGTISKGVGAIALLMLIPAGIASLRGWNVKLHANNAKFWLGPLAFVAATGIWLVPLAIAALGPDGGQYSAYLNDILVRQTAKRYGASWDHGQPTWYFLEVMATMWLPTMLALPWALPAWRRRLRRRDARYLLPLAWWLLVLLFFSIPGGKRDMYILPALPMVALALAPLLPGLLRKASAQRVALGFTAVLSVLLLSGGLAMWFGDPGFERRFVAERSLEDVSSALAASVAAVGGWGLACLLWAGRRRAFAGMIAMLVGLWVAFGLVMAPLLNDSSSARGLMAEVGKRIGPAAELGLVAWREQNLLMADRKVAEFGFKAIFPVQMRRGLEWQRQSPQTRWLLVQDIALAACIDTSRTQHLGHANRRGWTLVPGSATLGCSWSSAEHALSMDWDVCLAPVVADACSLRALVTTSSTSSRLGQELGRCARATLSETL</sequence>
<evidence type="ECO:0000256" key="2">
    <source>
        <dbReference type="ARBA" id="ARBA00022475"/>
    </source>
</evidence>
<keyword evidence="6 8" id="KW-1133">Transmembrane helix</keyword>
<feature type="transmembrane region" description="Helical" evidence="8">
    <location>
        <begin position="339"/>
        <end position="356"/>
    </location>
</feature>
<gene>
    <name evidence="10" type="ORF">LA76x_0663</name>
</gene>
<keyword evidence="2" id="KW-1003">Cell membrane</keyword>
<feature type="transmembrane region" description="Helical" evidence="8">
    <location>
        <begin position="177"/>
        <end position="203"/>
    </location>
</feature>
<dbReference type="KEGG" id="laq:GLA29479_2858"/>
<accession>A0A0S2F5L0</accession>
<dbReference type="PATRIC" id="fig|84531.7.peg.2798"/>
<evidence type="ECO:0000256" key="8">
    <source>
        <dbReference type="SAM" id="Phobius"/>
    </source>
</evidence>
<proteinExistence type="predicted"/>
<dbReference type="eggNOG" id="COG1807">
    <property type="taxonomic scope" value="Bacteria"/>
</dbReference>
<feature type="transmembrane region" description="Helical" evidence="8">
    <location>
        <begin position="314"/>
        <end position="333"/>
    </location>
</feature>
<dbReference type="GO" id="GO:0010041">
    <property type="term" value="P:response to iron(III) ion"/>
    <property type="evidence" value="ECO:0007669"/>
    <property type="project" value="TreeGrafter"/>
</dbReference>
<dbReference type="PANTHER" id="PTHR33908:SF3">
    <property type="entry name" value="UNDECAPRENYL PHOSPHATE-ALPHA-4-AMINO-4-DEOXY-L-ARABINOSE ARABINOSYL TRANSFERASE"/>
    <property type="match status" value="1"/>
</dbReference>
<dbReference type="Pfam" id="PF13231">
    <property type="entry name" value="PMT_2"/>
    <property type="match status" value="1"/>
</dbReference>
<name>A0A0S2F5L0_LYSAN</name>
<keyword evidence="5 8" id="KW-0812">Transmembrane</keyword>
<dbReference type="Proteomes" id="UP000060787">
    <property type="component" value="Chromosome"/>
</dbReference>
<evidence type="ECO:0000256" key="6">
    <source>
        <dbReference type="ARBA" id="ARBA00022989"/>
    </source>
</evidence>
<dbReference type="EMBL" id="CP011129">
    <property type="protein sequence ID" value="ALN78824.1"/>
    <property type="molecule type" value="Genomic_DNA"/>
</dbReference>
<dbReference type="STRING" id="84531.LA76x_0663"/>
<feature type="transmembrane region" description="Helical" evidence="8">
    <location>
        <begin position="435"/>
        <end position="457"/>
    </location>
</feature>
<dbReference type="OrthoDB" id="9775035at2"/>
<feature type="transmembrane region" description="Helical" evidence="8">
    <location>
        <begin position="409"/>
        <end position="428"/>
    </location>
</feature>
<dbReference type="InterPro" id="IPR038731">
    <property type="entry name" value="RgtA/B/C-like"/>
</dbReference>
<dbReference type="PANTHER" id="PTHR33908">
    <property type="entry name" value="MANNOSYLTRANSFERASE YKCB-RELATED"/>
    <property type="match status" value="1"/>
</dbReference>
<dbReference type="GO" id="GO:0016763">
    <property type="term" value="F:pentosyltransferase activity"/>
    <property type="evidence" value="ECO:0007669"/>
    <property type="project" value="TreeGrafter"/>
</dbReference>
<evidence type="ECO:0000256" key="1">
    <source>
        <dbReference type="ARBA" id="ARBA00004651"/>
    </source>
</evidence>
<evidence type="ECO:0000256" key="4">
    <source>
        <dbReference type="ARBA" id="ARBA00022679"/>
    </source>
</evidence>
<evidence type="ECO:0000259" key="9">
    <source>
        <dbReference type="Pfam" id="PF13231"/>
    </source>
</evidence>
<feature type="transmembrane region" description="Helical" evidence="8">
    <location>
        <begin position="368"/>
        <end position="389"/>
    </location>
</feature>
<comment type="subcellular location">
    <subcellularLocation>
        <location evidence="1">Cell membrane</location>
        <topology evidence="1">Multi-pass membrane protein</topology>
    </subcellularLocation>
</comment>
<protein>
    <submittedName>
        <fullName evidence="10">Dolichyl-phosphate-mannose-mannosyltransferase family protein</fullName>
    </submittedName>
</protein>
<keyword evidence="4 10" id="KW-0808">Transferase</keyword>
<evidence type="ECO:0000256" key="3">
    <source>
        <dbReference type="ARBA" id="ARBA00022676"/>
    </source>
</evidence>
<feature type="transmembrane region" description="Helical" evidence="8">
    <location>
        <begin position="148"/>
        <end position="165"/>
    </location>
</feature>
<organism evidence="10 11">
    <name type="scientific">Lysobacter antibioticus</name>
    <dbReference type="NCBI Taxonomy" id="84531"/>
    <lineage>
        <taxon>Bacteria</taxon>
        <taxon>Pseudomonadati</taxon>
        <taxon>Pseudomonadota</taxon>
        <taxon>Gammaproteobacteria</taxon>
        <taxon>Lysobacterales</taxon>
        <taxon>Lysobacteraceae</taxon>
        <taxon>Lysobacter</taxon>
    </lineage>
</organism>